<dbReference type="EC" id="1.3.1.124" evidence="3"/>
<evidence type="ECO:0000256" key="3">
    <source>
        <dbReference type="ARBA" id="ARBA00026117"/>
    </source>
</evidence>
<dbReference type="InterPro" id="IPR036291">
    <property type="entry name" value="NAD(P)-bd_dom_sf"/>
</dbReference>
<dbReference type="SUPFAM" id="SSF51735">
    <property type="entry name" value="NAD(P)-binding Rossmann-fold domains"/>
    <property type="match status" value="1"/>
</dbReference>
<dbReference type="CDD" id="cd05369">
    <property type="entry name" value="TER_DECR_SDR_a"/>
    <property type="match status" value="1"/>
</dbReference>
<dbReference type="Gene3D" id="3.40.50.720">
    <property type="entry name" value="NAD(P)-binding Rossmann-like Domain"/>
    <property type="match status" value="1"/>
</dbReference>
<name>A0A0H5QTB1_9EUKA</name>
<dbReference type="FunFam" id="3.40.50.720:FF:000084">
    <property type="entry name" value="Short-chain dehydrogenase reductase"/>
    <property type="match status" value="1"/>
</dbReference>
<dbReference type="PRINTS" id="PR00080">
    <property type="entry name" value="SDRFAMILY"/>
</dbReference>
<evidence type="ECO:0000256" key="4">
    <source>
        <dbReference type="ARBA" id="ARBA00048009"/>
    </source>
</evidence>
<keyword evidence="2" id="KW-0560">Oxidoreductase</keyword>
<reference evidence="6" key="1">
    <citation type="submission" date="2015-04" db="EMBL/GenBank/DDBJ databases">
        <title>The genome sequence of the plant pathogenic Rhizarian Plasmodiophora brassicae reveals insights in its biotrophic life cycle and the origin of chitin synthesis.</title>
        <authorList>
            <person name="Schwelm A."/>
            <person name="Fogelqvist J."/>
            <person name="Knaust A."/>
            <person name="Julke S."/>
            <person name="Lilja T."/>
            <person name="Dhandapani V."/>
            <person name="Bonilla-Rosso G."/>
            <person name="Karlsson M."/>
            <person name="Shevchenko A."/>
            <person name="Choi S.R."/>
            <person name="Kim H.G."/>
            <person name="Park J.Y."/>
            <person name="Lim Y.P."/>
            <person name="Ludwig-Muller J."/>
            <person name="Dixelius C."/>
        </authorList>
    </citation>
    <scope>NUCLEOTIDE SEQUENCE</scope>
    <source>
        <tissue evidence="6">Potato root galls</tissue>
    </source>
</reference>
<proteinExistence type="predicted"/>
<evidence type="ECO:0000256" key="5">
    <source>
        <dbReference type="ARBA" id="ARBA00048340"/>
    </source>
</evidence>
<protein>
    <recommendedName>
        <fullName evidence="3">2,4-dienoyl-CoA reductase [(3E)-enoyl-CoA-producing]</fullName>
        <ecNumber evidence="3">1.3.1.124</ecNumber>
    </recommendedName>
</protein>
<evidence type="ECO:0000256" key="2">
    <source>
        <dbReference type="ARBA" id="ARBA00023002"/>
    </source>
</evidence>
<organism evidence="6">
    <name type="scientific">Spongospora subterranea</name>
    <dbReference type="NCBI Taxonomy" id="70186"/>
    <lineage>
        <taxon>Eukaryota</taxon>
        <taxon>Sar</taxon>
        <taxon>Rhizaria</taxon>
        <taxon>Endomyxa</taxon>
        <taxon>Phytomyxea</taxon>
        <taxon>Plasmodiophorida</taxon>
        <taxon>Plasmodiophoridae</taxon>
        <taxon>Spongospora</taxon>
    </lineage>
</organism>
<evidence type="ECO:0000313" key="6">
    <source>
        <dbReference type="EMBL" id="CRZ04957.1"/>
    </source>
</evidence>
<dbReference type="AlphaFoldDB" id="A0A0H5QTB1"/>
<evidence type="ECO:0000256" key="1">
    <source>
        <dbReference type="ARBA" id="ARBA00022857"/>
    </source>
</evidence>
<dbReference type="GO" id="GO:0009062">
    <property type="term" value="P:fatty acid catabolic process"/>
    <property type="evidence" value="ECO:0007669"/>
    <property type="project" value="InterPro"/>
</dbReference>
<dbReference type="InterPro" id="IPR002347">
    <property type="entry name" value="SDR_fam"/>
</dbReference>
<dbReference type="PANTHER" id="PTHR43296:SF2">
    <property type="entry name" value="PEROXISOMAL 2,4-DIENOYL-COA REDUCTASE [(3E)-ENOYL-COA-PRODUCING]"/>
    <property type="match status" value="1"/>
</dbReference>
<accession>A0A0H5QTB1</accession>
<dbReference type="EMBL" id="HACM01004515">
    <property type="protein sequence ID" value="CRZ04957.1"/>
    <property type="molecule type" value="Transcribed_RNA"/>
</dbReference>
<dbReference type="PANTHER" id="PTHR43296">
    <property type="entry name" value="PEROXISOMAL 2,4-DIENOYL-COA REDUCTASE"/>
    <property type="match status" value="1"/>
</dbReference>
<dbReference type="InterPro" id="IPR045017">
    <property type="entry name" value="DECR2-like"/>
</dbReference>
<dbReference type="GO" id="GO:0008670">
    <property type="term" value="F:2,4-dienoyl-CoA reductase (NADPH) activity"/>
    <property type="evidence" value="ECO:0007669"/>
    <property type="project" value="InterPro"/>
</dbReference>
<keyword evidence="1" id="KW-0521">NADP</keyword>
<dbReference type="PRINTS" id="PR00081">
    <property type="entry name" value="GDHRDH"/>
</dbReference>
<dbReference type="Pfam" id="PF13561">
    <property type="entry name" value="adh_short_C2"/>
    <property type="match status" value="1"/>
</dbReference>
<sequence length="291" mass="30945">MVSNGERSRSVFRENILAGRVAFVTGGGSGIGFKISEALLQHGAKVAIGSRRIEVVQLAKKQLEDATNGSVIAMKLDVRLPESINDAVSETIKKWGKIDILINSAAGNFLASAESLSVNAFKTVMDIDANGTFLMSQAVFKQSMKKHGGSIINITATLHWNGELLQVHAGSAKAAIEGMTRHLANEWGQYNVRVNNVAPGPISGTTGFKKLVGNDGDGQHDNMLEHIALRRFGDAVEVADACVFLVSNASSYVTGSTITVDGGSWFFGGGVVGRQIAKLSRKDKMVSNSKL</sequence>
<comment type="catalytic activity">
    <reaction evidence="5">
        <text>a (2E,4Z)-dienoyl-CoA + NADPH + H(+) = a 4,5-saturated-(3E)-enoyl-CoA + NADP(+)</text>
        <dbReference type="Rhea" id="RHEA:61892"/>
        <dbReference type="ChEBI" id="CHEBI:15378"/>
        <dbReference type="ChEBI" id="CHEBI:57783"/>
        <dbReference type="ChEBI" id="CHEBI:58349"/>
        <dbReference type="ChEBI" id="CHEBI:85099"/>
        <dbReference type="ChEBI" id="CHEBI:85493"/>
        <dbReference type="EC" id="1.3.1.124"/>
    </reaction>
</comment>
<comment type="catalytic activity">
    <reaction evidence="4">
        <text>a (2E,4E)-dienoyl-CoA + NADPH + H(+) = a 4,5-saturated-(3E)-enoyl-CoA + NADP(+)</text>
        <dbReference type="Rhea" id="RHEA:45912"/>
        <dbReference type="ChEBI" id="CHEBI:15378"/>
        <dbReference type="ChEBI" id="CHEBI:57783"/>
        <dbReference type="ChEBI" id="CHEBI:58349"/>
        <dbReference type="ChEBI" id="CHEBI:85101"/>
        <dbReference type="ChEBI" id="CHEBI:85493"/>
        <dbReference type="EC" id="1.3.1.124"/>
    </reaction>
</comment>
<dbReference type="GO" id="GO:0005777">
    <property type="term" value="C:peroxisome"/>
    <property type="evidence" value="ECO:0007669"/>
    <property type="project" value="TreeGrafter"/>
</dbReference>